<dbReference type="Pfam" id="PF12937">
    <property type="entry name" value="F-box-like"/>
    <property type="match status" value="1"/>
</dbReference>
<dbReference type="SUPFAM" id="SSF81383">
    <property type="entry name" value="F-box domain"/>
    <property type="match status" value="1"/>
</dbReference>
<feature type="domain" description="F-box" evidence="1">
    <location>
        <begin position="28"/>
        <end position="63"/>
    </location>
</feature>
<dbReference type="GO" id="GO:0019005">
    <property type="term" value="C:SCF ubiquitin ligase complex"/>
    <property type="evidence" value="ECO:0007669"/>
    <property type="project" value="TreeGrafter"/>
</dbReference>
<dbReference type="OrthoDB" id="3219396at2759"/>
<dbReference type="AlphaFoldDB" id="A0A2R5G3Z2"/>
<reference evidence="2 3" key="1">
    <citation type="submission" date="2017-12" db="EMBL/GenBank/DDBJ databases">
        <title>Sequencing, de novo assembly and annotation of complete genome of a new Thraustochytrid species, strain FCC1311.</title>
        <authorList>
            <person name="Sedici K."/>
            <person name="Godart F."/>
            <person name="Aiese Cigliano R."/>
            <person name="Sanseverino W."/>
            <person name="Barakat M."/>
            <person name="Ortet P."/>
            <person name="Marechal E."/>
            <person name="Cagnac O."/>
            <person name="Amato A."/>
        </authorList>
    </citation>
    <scope>NUCLEOTIDE SEQUENCE [LARGE SCALE GENOMIC DNA]</scope>
</reference>
<sequence>MSRISKLAQPRRRITRRSLLELLPVAHVSFHIFSYLDTASLASISAGCRDLYGLASSDIVWRDRVSAGHNAGTMASSLKSQFVQRRRELVARRSAKLKETFRRIQERSGVETCLSRTIERLEVSLTVSINGAVCDLLAFRKRTQQGRKEQFRALGAAPAPNLATGALRFDQAAVLKLAVPPNLSEDQLASLEVTCTTKLKSCGTTRVLAWSKNHGTAPERLGSTGFSQISLGRSAVLFGSLDQAMGPRRGVALLVVSVHHLDVLAALGIAGTMHEPITDDLDRNYGMHGYTGAFTIRSLGQTWWSSSFGDLDSRSSIAGGGEFARFPVLDAEHCEGDVTRRIEFKVPGRGRDGETERPSLYFRTETFSGCLDGYVVVDMTLWDEHREAFWAFTRVLPIQTVDAERSQAFNFNDGVHGNGFEVVHEDQEKGRLRIGIAPMHDRATVVKEMDFALRTRAISSWFGM</sequence>
<dbReference type="EMBL" id="BEYU01000015">
    <property type="protein sequence ID" value="GBG25742.1"/>
    <property type="molecule type" value="Genomic_DNA"/>
</dbReference>
<dbReference type="PANTHER" id="PTHR46731:SF1">
    <property type="entry name" value="F-BOX ONLY PROTEIN 15"/>
    <property type="match status" value="1"/>
</dbReference>
<evidence type="ECO:0000313" key="2">
    <source>
        <dbReference type="EMBL" id="GBG25742.1"/>
    </source>
</evidence>
<proteinExistence type="predicted"/>
<dbReference type="InterPro" id="IPR001810">
    <property type="entry name" value="F-box_dom"/>
</dbReference>
<keyword evidence="3" id="KW-1185">Reference proteome</keyword>
<evidence type="ECO:0000259" key="1">
    <source>
        <dbReference type="Pfam" id="PF12937"/>
    </source>
</evidence>
<dbReference type="PANTHER" id="PTHR46731">
    <property type="entry name" value="F-BOX ONLY PROTEIN 15"/>
    <property type="match status" value="1"/>
</dbReference>
<dbReference type="Proteomes" id="UP000241890">
    <property type="component" value="Unassembled WGS sequence"/>
</dbReference>
<protein>
    <submittedName>
        <fullName evidence="2">F-box only protein 15</fullName>
    </submittedName>
</protein>
<dbReference type="InParanoid" id="A0A2R5G3Z2"/>
<name>A0A2R5G3Z2_9STRA</name>
<dbReference type="InterPro" id="IPR036047">
    <property type="entry name" value="F-box-like_dom_sf"/>
</dbReference>
<evidence type="ECO:0000313" key="3">
    <source>
        <dbReference type="Proteomes" id="UP000241890"/>
    </source>
</evidence>
<accession>A0A2R5G3Z2</accession>
<gene>
    <name evidence="2" type="ORF">FCC1311_019612</name>
</gene>
<organism evidence="2 3">
    <name type="scientific">Hondaea fermentalgiana</name>
    <dbReference type="NCBI Taxonomy" id="2315210"/>
    <lineage>
        <taxon>Eukaryota</taxon>
        <taxon>Sar</taxon>
        <taxon>Stramenopiles</taxon>
        <taxon>Bigyra</taxon>
        <taxon>Labyrinthulomycetes</taxon>
        <taxon>Thraustochytrida</taxon>
        <taxon>Thraustochytriidae</taxon>
        <taxon>Hondaea</taxon>
    </lineage>
</organism>
<comment type="caution">
    <text evidence="2">The sequence shown here is derived from an EMBL/GenBank/DDBJ whole genome shotgun (WGS) entry which is preliminary data.</text>
</comment>
<dbReference type="Gene3D" id="1.20.1280.50">
    <property type="match status" value="1"/>
</dbReference>